<dbReference type="PANTHER" id="PTHR24088">
    <property type="entry name" value="28S RIBOSOMAL PROTEIN S17, MITOCHONDRIAL"/>
    <property type="match status" value="1"/>
</dbReference>
<proteinExistence type="inferred from homology"/>
<reference evidence="4" key="1">
    <citation type="submission" date="2020-08" db="EMBL/GenBank/DDBJ databases">
        <title>Genome sequencing and assembly of the red palm weevil Rhynchophorus ferrugineus.</title>
        <authorList>
            <person name="Dias G.B."/>
            <person name="Bergman C.M."/>
            <person name="Manee M."/>
        </authorList>
    </citation>
    <scope>NUCLEOTIDE SEQUENCE</scope>
    <source>
        <strain evidence="4">AA-2017</strain>
        <tissue evidence="4">Whole larva</tissue>
    </source>
</reference>
<evidence type="ECO:0000256" key="1">
    <source>
        <dbReference type="ARBA" id="ARBA00010254"/>
    </source>
</evidence>
<comment type="similarity">
    <text evidence="1">Belongs to the universal ribosomal protein uS17 family.</text>
</comment>
<sequence>MSLPSLRKTSLLLGVCVPSLKKEASKFKIKRLELDPHLKMYFSKHEFIYAHDPNKQCKTGDIVLIESLRESLTKLISHRVKEIIYPYGDVTCPLTNKKVVGSKYREHIDAINKIYGERPGAFKYGEAPPRGWQEDKKDFSHAETYIKYHEDGTEQPYAV</sequence>
<evidence type="ECO:0000313" key="5">
    <source>
        <dbReference type="Proteomes" id="UP000625711"/>
    </source>
</evidence>
<dbReference type="InterPro" id="IPR039193">
    <property type="entry name" value="Ribosomal_uS17m_metazoa"/>
</dbReference>
<protein>
    <submittedName>
        <fullName evidence="4">Uncharacterized protein</fullName>
    </submittedName>
</protein>
<keyword evidence="3" id="KW-0687">Ribonucleoprotein</keyword>
<dbReference type="GO" id="GO:0032543">
    <property type="term" value="P:mitochondrial translation"/>
    <property type="evidence" value="ECO:0007669"/>
    <property type="project" value="TreeGrafter"/>
</dbReference>
<evidence type="ECO:0000313" key="4">
    <source>
        <dbReference type="EMBL" id="KAF7274489.1"/>
    </source>
</evidence>
<dbReference type="InterPro" id="IPR012340">
    <property type="entry name" value="NA-bd_OB-fold"/>
</dbReference>
<dbReference type="GO" id="GO:0003735">
    <property type="term" value="F:structural constituent of ribosome"/>
    <property type="evidence" value="ECO:0007669"/>
    <property type="project" value="InterPro"/>
</dbReference>
<comment type="caution">
    <text evidence="4">The sequence shown here is derived from an EMBL/GenBank/DDBJ whole genome shotgun (WGS) entry which is preliminary data.</text>
</comment>
<dbReference type="OrthoDB" id="274752at2759"/>
<evidence type="ECO:0000256" key="3">
    <source>
        <dbReference type="ARBA" id="ARBA00023274"/>
    </source>
</evidence>
<accession>A0A834I7N0</accession>
<dbReference type="Proteomes" id="UP000625711">
    <property type="component" value="Unassembled WGS sequence"/>
</dbReference>
<evidence type="ECO:0000256" key="2">
    <source>
        <dbReference type="ARBA" id="ARBA00022980"/>
    </source>
</evidence>
<dbReference type="AlphaFoldDB" id="A0A834I7N0"/>
<dbReference type="EMBL" id="JAACXV010012725">
    <property type="protein sequence ID" value="KAF7274489.1"/>
    <property type="molecule type" value="Genomic_DNA"/>
</dbReference>
<name>A0A834I7N0_RHYFE</name>
<dbReference type="Pfam" id="PF00366">
    <property type="entry name" value="Ribosomal_S17"/>
    <property type="match status" value="1"/>
</dbReference>
<dbReference type="PANTHER" id="PTHR24088:SF0">
    <property type="entry name" value="SMALL RIBOSOMAL SUBUNIT PROTEIN US17M"/>
    <property type="match status" value="1"/>
</dbReference>
<organism evidence="4 5">
    <name type="scientific">Rhynchophorus ferrugineus</name>
    <name type="common">Red palm weevil</name>
    <name type="synonym">Curculio ferrugineus</name>
    <dbReference type="NCBI Taxonomy" id="354439"/>
    <lineage>
        <taxon>Eukaryota</taxon>
        <taxon>Metazoa</taxon>
        <taxon>Ecdysozoa</taxon>
        <taxon>Arthropoda</taxon>
        <taxon>Hexapoda</taxon>
        <taxon>Insecta</taxon>
        <taxon>Pterygota</taxon>
        <taxon>Neoptera</taxon>
        <taxon>Endopterygota</taxon>
        <taxon>Coleoptera</taxon>
        <taxon>Polyphaga</taxon>
        <taxon>Cucujiformia</taxon>
        <taxon>Curculionidae</taxon>
        <taxon>Dryophthorinae</taxon>
        <taxon>Rhynchophorus</taxon>
    </lineage>
</organism>
<gene>
    <name evidence="4" type="ORF">GWI33_012856</name>
</gene>
<dbReference type="GO" id="GO:0005763">
    <property type="term" value="C:mitochondrial small ribosomal subunit"/>
    <property type="evidence" value="ECO:0007669"/>
    <property type="project" value="InterPro"/>
</dbReference>
<keyword evidence="5" id="KW-1185">Reference proteome</keyword>
<keyword evidence="2" id="KW-0689">Ribosomal protein</keyword>
<dbReference type="InterPro" id="IPR000266">
    <property type="entry name" value="Ribosomal_uS17"/>
</dbReference>
<dbReference type="SUPFAM" id="SSF50249">
    <property type="entry name" value="Nucleic acid-binding proteins"/>
    <property type="match status" value="1"/>
</dbReference>
<dbReference type="Gene3D" id="2.40.50.140">
    <property type="entry name" value="Nucleic acid-binding proteins"/>
    <property type="match status" value="1"/>
</dbReference>